<evidence type="ECO:0000256" key="1">
    <source>
        <dbReference type="SAM" id="MobiDB-lite"/>
    </source>
</evidence>
<dbReference type="Proteomes" id="UP000051326">
    <property type="component" value="Unassembled WGS sequence"/>
</dbReference>
<reference evidence="2 3" key="1">
    <citation type="submission" date="2015-09" db="EMBL/GenBank/DDBJ databases">
        <authorList>
            <consortium name="Swine Surveillance"/>
        </authorList>
    </citation>
    <scope>NUCLEOTIDE SEQUENCE [LARGE SCALE GENOMIC DNA]</scope>
    <source>
        <strain evidence="2 3">CECT 8399</strain>
    </source>
</reference>
<name>A0A0P1H7V9_9RHOB</name>
<protein>
    <submittedName>
        <fullName evidence="2">Uncharacterized protein</fullName>
    </submittedName>
</protein>
<dbReference type="EMBL" id="CYSR01000015">
    <property type="protein sequence ID" value="CUH99392.1"/>
    <property type="molecule type" value="Genomic_DNA"/>
</dbReference>
<feature type="region of interest" description="Disordered" evidence="1">
    <location>
        <begin position="291"/>
        <end position="313"/>
    </location>
</feature>
<proteinExistence type="predicted"/>
<dbReference type="AlphaFoldDB" id="A0A0P1H7V9"/>
<accession>A0A0P1H7V9</accession>
<gene>
    <name evidence="2" type="ORF">PHA8399_01511</name>
</gene>
<sequence>MHRVELIGTHGADGNVDRHLRPAGALRNPAAVGASDLEVVAVHVDRMVGHGQVAGPDPHPVTLIDHQRVDVREDPAVPAPQVEIRHLHHPRHIGAGVDVEGVQHDQEIPVDGHEGGVLGMHDEHPHHAHRHLHHLIAMRVVHEGAGFDQVELIDKGLAGRDARMAEACNPVHAGGQDQPVPMHRGMLRQLVGHINPHPVALHRLDGGAGGLAVVAPQVSDHAVGQLALDRLGHQVEFLHPVVHPERQGPAVQRDHRVVVRPSGWGQRRLGRRAVHAGGLGQAHVHGLAPGLAGHQRSPRRAGPKHLTSVHHVI</sequence>
<organism evidence="2 3">
    <name type="scientific">Leisingera aquaemixtae</name>
    <dbReference type="NCBI Taxonomy" id="1396826"/>
    <lineage>
        <taxon>Bacteria</taxon>
        <taxon>Pseudomonadati</taxon>
        <taxon>Pseudomonadota</taxon>
        <taxon>Alphaproteobacteria</taxon>
        <taxon>Rhodobacterales</taxon>
        <taxon>Roseobacteraceae</taxon>
        <taxon>Leisingera</taxon>
    </lineage>
</organism>
<evidence type="ECO:0000313" key="3">
    <source>
        <dbReference type="Proteomes" id="UP000051326"/>
    </source>
</evidence>
<evidence type="ECO:0000313" key="2">
    <source>
        <dbReference type="EMBL" id="CUH99392.1"/>
    </source>
</evidence>